<dbReference type="WBParaSite" id="ACRNAN_scaffold7245.g21022.t1">
    <property type="protein sequence ID" value="ACRNAN_scaffold7245.g21022.t1"/>
    <property type="gene ID" value="ACRNAN_scaffold7245.g21022"/>
</dbReference>
<dbReference type="Proteomes" id="UP000887540">
    <property type="component" value="Unplaced"/>
</dbReference>
<accession>A0A914EDB3</accession>
<protein>
    <submittedName>
        <fullName evidence="2">Uncharacterized protein</fullName>
    </submittedName>
</protein>
<evidence type="ECO:0000313" key="2">
    <source>
        <dbReference type="WBParaSite" id="ACRNAN_scaffold7245.g21022.t1"/>
    </source>
</evidence>
<evidence type="ECO:0000313" key="1">
    <source>
        <dbReference type="Proteomes" id="UP000887540"/>
    </source>
</evidence>
<proteinExistence type="predicted"/>
<keyword evidence="1" id="KW-1185">Reference proteome</keyword>
<name>A0A914EDB3_9BILA</name>
<organism evidence="1 2">
    <name type="scientific">Acrobeloides nanus</name>
    <dbReference type="NCBI Taxonomy" id="290746"/>
    <lineage>
        <taxon>Eukaryota</taxon>
        <taxon>Metazoa</taxon>
        <taxon>Ecdysozoa</taxon>
        <taxon>Nematoda</taxon>
        <taxon>Chromadorea</taxon>
        <taxon>Rhabditida</taxon>
        <taxon>Tylenchina</taxon>
        <taxon>Cephalobomorpha</taxon>
        <taxon>Cephaloboidea</taxon>
        <taxon>Cephalobidae</taxon>
        <taxon>Acrobeloides</taxon>
    </lineage>
</organism>
<sequence length="71" mass="7984">MGSDKTSQGTVLNYLVLSVDSKIRIDSSVIRMYFDGILNILSQDPSNMIPFCIEQPKILSSYQVGRAYRPI</sequence>
<reference evidence="2" key="1">
    <citation type="submission" date="2022-11" db="UniProtKB">
        <authorList>
            <consortium name="WormBaseParasite"/>
        </authorList>
    </citation>
    <scope>IDENTIFICATION</scope>
</reference>
<dbReference type="AlphaFoldDB" id="A0A914EDB3"/>